<evidence type="ECO:0000313" key="2">
    <source>
        <dbReference type="Proteomes" id="UP000886595"/>
    </source>
</evidence>
<dbReference type="EMBL" id="JAAMPC010000006">
    <property type="protein sequence ID" value="KAG2305998.1"/>
    <property type="molecule type" value="Genomic_DNA"/>
</dbReference>
<sequence>MAVDTSMEAVVEDMWVNTMVEVATREEEVVVDAVVVDVDTEVEDMRKRSSCPICCFAYSNIRCERWTWCDGYVLWSRGWAFGGWEIGEWELHGLETGGREFCGDRGSSGGYYRGGGGGYGGGCSGYKGDNGGGGDSGGGGGYGSDGGSFGQWMLLMWLEELWMGIFWSDMIESGNRGRGDSGGGD</sequence>
<dbReference type="AlphaFoldDB" id="A0A8X7SGS8"/>
<evidence type="ECO:0000313" key="1">
    <source>
        <dbReference type="EMBL" id="KAG2305998.1"/>
    </source>
</evidence>
<keyword evidence="2" id="KW-1185">Reference proteome</keyword>
<proteinExistence type="predicted"/>
<dbReference type="Proteomes" id="UP000886595">
    <property type="component" value="Unassembled WGS sequence"/>
</dbReference>
<comment type="caution">
    <text evidence="1">The sequence shown here is derived from an EMBL/GenBank/DDBJ whole genome shotgun (WGS) entry which is preliminary data.</text>
</comment>
<accession>A0A8X7SGS8</accession>
<organism evidence="1 2">
    <name type="scientific">Brassica carinata</name>
    <name type="common">Ethiopian mustard</name>
    <name type="synonym">Abyssinian cabbage</name>
    <dbReference type="NCBI Taxonomy" id="52824"/>
    <lineage>
        <taxon>Eukaryota</taxon>
        <taxon>Viridiplantae</taxon>
        <taxon>Streptophyta</taxon>
        <taxon>Embryophyta</taxon>
        <taxon>Tracheophyta</taxon>
        <taxon>Spermatophyta</taxon>
        <taxon>Magnoliopsida</taxon>
        <taxon>eudicotyledons</taxon>
        <taxon>Gunneridae</taxon>
        <taxon>Pentapetalae</taxon>
        <taxon>rosids</taxon>
        <taxon>malvids</taxon>
        <taxon>Brassicales</taxon>
        <taxon>Brassicaceae</taxon>
        <taxon>Brassiceae</taxon>
        <taxon>Brassica</taxon>
    </lineage>
</organism>
<protein>
    <submittedName>
        <fullName evidence="1">Uncharacterized protein</fullName>
    </submittedName>
</protein>
<gene>
    <name evidence="1" type="ORF">Bca52824_025746</name>
</gene>
<reference evidence="1 2" key="1">
    <citation type="submission" date="2020-02" db="EMBL/GenBank/DDBJ databases">
        <authorList>
            <person name="Ma Q."/>
            <person name="Huang Y."/>
            <person name="Song X."/>
            <person name="Pei D."/>
        </authorList>
    </citation>
    <scope>NUCLEOTIDE SEQUENCE [LARGE SCALE GENOMIC DNA]</scope>
    <source>
        <strain evidence="1">Sxm20200214</strain>
        <tissue evidence="1">Leaf</tissue>
    </source>
</reference>
<name>A0A8X7SGS8_BRACI</name>